<dbReference type="OrthoDB" id="1765023at2"/>
<dbReference type="AlphaFoldDB" id="A0A174Z201"/>
<dbReference type="InterPro" id="IPR001940">
    <property type="entry name" value="Peptidase_S1C"/>
</dbReference>
<dbReference type="PANTHER" id="PTHR22939:SF129">
    <property type="entry name" value="SERINE PROTEASE HTRA2, MITOCHONDRIAL"/>
    <property type="match status" value="1"/>
</dbReference>
<dbReference type="SMART" id="SM00228">
    <property type="entry name" value="PDZ"/>
    <property type="match status" value="1"/>
</dbReference>
<dbReference type="Gene3D" id="2.30.42.10">
    <property type="match status" value="1"/>
</dbReference>
<keyword evidence="4" id="KW-0812">Transmembrane</keyword>
<evidence type="ECO:0000313" key="6">
    <source>
        <dbReference type="EMBL" id="CUQ78939.1"/>
    </source>
</evidence>
<dbReference type="Proteomes" id="UP000095621">
    <property type="component" value="Unassembled WGS sequence"/>
</dbReference>
<dbReference type="RefSeq" id="WP_055216320.1">
    <property type="nucleotide sequence ID" value="NZ_CZBU01000006.1"/>
</dbReference>
<keyword evidence="3 6" id="KW-0378">Hydrolase</keyword>
<keyword evidence="2 6" id="KW-0645">Protease</keyword>
<evidence type="ECO:0000259" key="5">
    <source>
        <dbReference type="PROSITE" id="PS50106"/>
    </source>
</evidence>
<dbReference type="Pfam" id="PF17820">
    <property type="entry name" value="PDZ_6"/>
    <property type="match status" value="1"/>
</dbReference>
<dbReference type="PRINTS" id="PR00834">
    <property type="entry name" value="PROTEASES2C"/>
</dbReference>
<dbReference type="SUPFAM" id="SSF50156">
    <property type="entry name" value="PDZ domain-like"/>
    <property type="match status" value="1"/>
</dbReference>
<keyword evidence="4" id="KW-1133">Transmembrane helix</keyword>
<reference evidence="6 7" key="1">
    <citation type="submission" date="2015-09" db="EMBL/GenBank/DDBJ databases">
        <authorList>
            <consortium name="Pathogen Informatics"/>
        </authorList>
    </citation>
    <scope>NUCLEOTIDE SEQUENCE [LARGE SCALE GENOMIC DNA]</scope>
    <source>
        <strain evidence="6 7">2789STDY5834875</strain>
    </source>
</reference>
<comment type="similarity">
    <text evidence="1">Belongs to the peptidase S1C family.</text>
</comment>
<organism evidence="6 7">
    <name type="scientific">Lachnospira eligens</name>
    <dbReference type="NCBI Taxonomy" id="39485"/>
    <lineage>
        <taxon>Bacteria</taxon>
        <taxon>Bacillati</taxon>
        <taxon>Bacillota</taxon>
        <taxon>Clostridia</taxon>
        <taxon>Lachnospirales</taxon>
        <taxon>Lachnospiraceae</taxon>
        <taxon>Lachnospira</taxon>
    </lineage>
</organism>
<accession>A0A174Z201</accession>
<evidence type="ECO:0000256" key="4">
    <source>
        <dbReference type="SAM" id="Phobius"/>
    </source>
</evidence>
<feature type="domain" description="PDZ" evidence="5">
    <location>
        <begin position="304"/>
        <end position="368"/>
    </location>
</feature>
<sequence>MGTNEDDKEKYDLYTEQVVLHPAKKYKWLIRIGKLLLFAVSVVIAATLFMVFLYPVLQKRIEEKNKDKNVIYIQKDNYILAENQTAEYSDILTEKDLKDNYEAAMAALRAKVEDVNKCVVSVDIEQPFSNVPTIESSQTEVAGLVVANVNSTYLVLTSSSLLEPGMNYIVRLSDEVQTEAAFVCRNTASGIGIVSINASKLTDEQRNSIAVAQLDNSYMVKQGDLVIASGKLYETSKGVSYGTIAGSKVEYSKDSGYEVFETSVSITAGGFAILFNSEGNVVGVSKASTDTSSKFIGISDLKAQIETMINEHGIMYCGITGQNVTEELAAKYGLPSGVYISNVDIDSPAYYAGLQAGDVISAINGQSVLTIQQFSEKLYQCADGEAMYVTAMRQGKDGYSDVAFSVSVQLKQLN</sequence>
<keyword evidence="4" id="KW-0472">Membrane</keyword>
<name>A0A174Z201_9FIRM</name>
<feature type="transmembrane region" description="Helical" evidence="4">
    <location>
        <begin position="35"/>
        <end position="57"/>
    </location>
</feature>
<dbReference type="InterPro" id="IPR041489">
    <property type="entry name" value="PDZ_6"/>
</dbReference>
<dbReference type="Gene3D" id="2.40.10.120">
    <property type="match status" value="1"/>
</dbReference>
<dbReference type="SUPFAM" id="SSF50494">
    <property type="entry name" value="Trypsin-like serine proteases"/>
    <property type="match status" value="1"/>
</dbReference>
<dbReference type="EMBL" id="CZBU01000006">
    <property type="protein sequence ID" value="CUQ78939.1"/>
    <property type="molecule type" value="Genomic_DNA"/>
</dbReference>
<dbReference type="GO" id="GO:0006515">
    <property type="term" value="P:protein quality control for misfolded or incompletely synthesized proteins"/>
    <property type="evidence" value="ECO:0007669"/>
    <property type="project" value="TreeGrafter"/>
</dbReference>
<dbReference type="InterPro" id="IPR009003">
    <property type="entry name" value="Peptidase_S1_PA"/>
</dbReference>
<dbReference type="PANTHER" id="PTHR22939">
    <property type="entry name" value="SERINE PROTEASE FAMILY S1C HTRA-RELATED"/>
    <property type="match status" value="1"/>
</dbReference>
<protein>
    <submittedName>
        <fullName evidence="6">Probable periplasmic serine endoprotease DegP-like</fullName>
        <ecNumber evidence="6">3.4.21.107</ecNumber>
    </submittedName>
</protein>
<dbReference type="Pfam" id="PF13365">
    <property type="entry name" value="Trypsin_2"/>
    <property type="match status" value="1"/>
</dbReference>
<dbReference type="InterPro" id="IPR036034">
    <property type="entry name" value="PDZ_sf"/>
</dbReference>
<proteinExistence type="inferred from homology"/>
<gene>
    <name evidence="6" type="primary">mucD_2</name>
    <name evidence="6" type="ORF">ERS852490_02591</name>
</gene>
<dbReference type="PROSITE" id="PS50106">
    <property type="entry name" value="PDZ"/>
    <property type="match status" value="1"/>
</dbReference>
<dbReference type="EC" id="3.4.21.107" evidence="6"/>
<dbReference type="InterPro" id="IPR001478">
    <property type="entry name" value="PDZ"/>
</dbReference>
<dbReference type="CDD" id="cd06779">
    <property type="entry name" value="cpPDZ_Deg_HtrA-like"/>
    <property type="match status" value="1"/>
</dbReference>
<evidence type="ECO:0000256" key="1">
    <source>
        <dbReference type="ARBA" id="ARBA00010541"/>
    </source>
</evidence>
<evidence type="ECO:0000256" key="3">
    <source>
        <dbReference type="ARBA" id="ARBA00022801"/>
    </source>
</evidence>
<dbReference type="GO" id="GO:0042597">
    <property type="term" value="C:periplasmic space"/>
    <property type="evidence" value="ECO:0007669"/>
    <property type="project" value="TreeGrafter"/>
</dbReference>
<evidence type="ECO:0000313" key="7">
    <source>
        <dbReference type="Proteomes" id="UP000095621"/>
    </source>
</evidence>
<evidence type="ECO:0000256" key="2">
    <source>
        <dbReference type="ARBA" id="ARBA00022670"/>
    </source>
</evidence>
<dbReference type="GO" id="GO:0004252">
    <property type="term" value="F:serine-type endopeptidase activity"/>
    <property type="evidence" value="ECO:0007669"/>
    <property type="project" value="InterPro"/>
</dbReference>